<feature type="transmembrane region" description="Helical" evidence="8">
    <location>
        <begin position="212"/>
        <end position="241"/>
    </location>
</feature>
<feature type="transmembrane region" description="Helical" evidence="8">
    <location>
        <begin position="36"/>
        <end position="59"/>
    </location>
</feature>
<dbReference type="STRING" id="1770053.SAMN05216551_101389"/>
<feature type="transmembrane region" description="Helical" evidence="8">
    <location>
        <begin position="170"/>
        <end position="191"/>
    </location>
</feature>
<evidence type="ECO:0000256" key="4">
    <source>
        <dbReference type="ARBA" id="ARBA00022475"/>
    </source>
</evidence>
<evidence type="ECO:0000256" key="5">
    <source>
        <dbReference type="ARBA" id="ARBA00022692"/>
    </source>
</evidence>
<evidence type="ECO:0000256" key="2">
    <source>
        <dbReference type="ARBA" id="ARBA00007069"/>
    </source>
</evidence>
<keyword evidence="6 8" id="KW-1133">Transmembrane helix</keyword>
<evidence type="ECO:0000256" key="1">
    <source>
        <dbReference type="ARBA" id="ARBA00004651"/>
    </source>
</evidence>
<dbReference type="Pfam" id="PF00528">
    <property type="entry name" value="BPD_transp_1"/>
    <property type="match status" value="1"/>
</dbReference>
<evidence type="ECO:0000313" key="10">
    <source>
        <dbReference type="EMBL" id="SDV46507.1"/>
    </source>
</evidence>
<feature type="transmembrane region" description="Helical" evidence="8">
    <location>
        <begin position="89"/>
        <end position="108"/>
    </location>
</feature>
<evidence type="ECO:0000256" key="3">
    <source>
        <dbReference type="ARBA" id="ARBA00022448"/>
    </source>
</evidence>
<organism evidence="10 11">
    <name type="scientific">Chitinasiproducens palmae</name>
    <dbReference type="NCBI Taxonomy" id="1770053"/>
    <lineage>
        <taxon>Bacteria</taxon>
        <taxon>Pseudomonadati</taxon>
        <taxon>Pseudomonadota</taxon>
        <taxon>Betaproteobacteria</taxon>
        <taxon>Burkholderiales</taxon>
        <taxon>Burkholderiaceae</taxon>
        <taxon>Chitinasiproducens</taxon>
    </lineage>
</organism>
<evidence type="ECO:0000259" key="9">
    <source>
        <dbReference type="PROSITE" id="PS50928"/>
    </source>
</evidence>
<evidence type="ECO:0000313" key="11">
    <source>
        <dbReference type="Proteomes" id="UP000243719"/>
    </source>
</evidence>
<reference evidence="11" key="1">
    <citation type="submission" date="2016-09" db="EMBL/GenBank/DDBJ databases">
        <authorList>
            <person name="Varghese N."/>
            <person name="Submissions S."/>
        </authorList>
    </citation>
    <scope>NUCLEOTIDE SEQUENCE [LARGE SCALE GENOMIC DNA]</scope>
    <source>
        <strain evidence="11">JS23</strain>
    </source>
</reference>
<evidence type="ECO:0000256" key="7">
    <source>
        <dbReference type="ARBA" id="ARBA00023136"/>
    </source>
</evidence>
<keyword evidence="4" id="KW-1003">Cell membrane</keyword>
<comment type="subcellular location">
    <subcellularLocation>
        <location evidence="1 8">Cell membrane</location>
        <topology evidence="1 8">Multi-pass membrane protein</topology>
    </subcellularLocation>
</comment>
<keyword evidence="3 8" id="KW-0813">Transport</keyword>
<dbReference type="GO" id="GO:0055085">
    <property type="term" value="P:transmembrane transport"/>
    <property type="evidence" value="ECO:0007669"/>
    <property type="project" value="InterPro"/>
</dbReference>
<dbReference type="Proteomes" id="UP000243719">
    <property type="component" value="Unassembled WGS sequence"/>
</dbReference>
<protein>
    <submittedName>
        <fullName evidence="10">ABC-type spermidine/putrescine transport system, permease component I</fullName>
    </submittedName>
</protein>
<dbReference type="PANTHER" id="PTHR42929">
    <property type="entry name" value="INNER MEMBRANE ABC TRANSPORTER PERMEASE PROTEIN YDCU-RELATED-RELATED"/>
    <property type="match status" value="1"/>
</dbReference>
<accession>A0A1H2PJK1</accession>
<dbReference type="EMBL" id="FNLO01000001">
    <property type="protein sequence ID" value="SDV46507.1"/>
    <property type="molecule type" value="Genomic_DNA"/>
</dbReference>
<dbReference type="InterPro" id="IPR035906">
    <property type="entry name" value="MetI-like_sf"/>
</dbReference>
<dbReference type="GO" id="GO:0005886">
    <property type="term" value="C:plasma membrane"/>
    <property type="evidence" value="ECO:0007669"/>
    <property type="project" value="UniProtKB-SubCell"/>
</dbReference>
<keyword evidence="7 8" id="KW-0472">Membrane</keyword>
<comment type="similarity">
    <text evidence="2">Belongs to the binding-protein-dependent transport system permease family. CysTW subfamily.</text>
</comment>
<dbReference type="PANTHER" id="PTHR42929:SF5">
    <property type="entry name" value="ABC TRANSPORTER PERMEASE PROTEIN"/>
    <property type="match status" value="1"/>
</dbReference>
<keyword evidence="11" id="KW-1185">Reference proteome</keyword>
<keyword evidence="5 8" id="KW-0812">Transmembrane</keyword>
<evidence type="ECO:0000256" key="8">
    <source>
        <dbReference type="RuleBase" id="RU363032"/>
    </source>
</evidence>
<dbReference type="Gene3D" id="1.10.3720.10">
    <property type="entry name" value="MetI-like"/>
    <property type="match status" value="1"/>
</dbReference>
<dbReference type="SUPFAM" id="SSF161098">
    <property type="entry name" value="MetI-like"/>
    <property type="match status" value="1"/>
</dbReference>
<feature type="transmembrane region" description="Helical" evidence="8">
    <location>
        <begin position="120"/>
        <end position="141"/>
    </location>
</feature>
<feature type="transmembrane region" description="Helical" evidence="8">
    <location>
        <begin position="273"/>
        <end position="293"/>
    </location>
</feature>
<sequence length="306" mass="32607">MTMPDVSVRAERIAPAAPAAAPGAFARALRWRYWPLLPAALLFLLVFVVPVGEVAIWSVRGEAGWGLSNVQQVVADGPFRTILGSTLRLSLTVGVACVAFGYPVAYFLTTRTPRQQRLLLLFITIPLWVSVLIRTYSWIVLLGREGLINSLVKAWGLSDTPLHLLYTRGAVYAAMIQVLLPIAILTMFSSMSSINRALLSAARILGATPGRAFLRVFLPLSASGAVSAGVLTFVLSLGFFITPALVGGPKDAMIANVIAQQISETLDWGLGSALGMTLLVVGLAVVAVTGVVMRRFTSLSSEGGTR</sequence>
<dbReference type="AlphaFoldDB" id="A0A1H2PJK1"/>
<feature type="domain" description="ABC transmembrane type-1" evidence="9">
    <location>
        <begin position="83"/>
        <end position="289"/>
    </location>
</feature>
<proteinExistence type="inferred from homology"/>
<evidence type="ECO:0000256" key="6">
    <source>
        <dbReference type="ARBA" id="ARBA00022989"/>
    </source>
</evidence>
<dbReference type="InterPro" id="IPR000515">
    <property type="entry name" value="MetI-like"/>
</dbReference>
<dbReference type="PROSITE" id="PS50928">
    <property type="entry name" value="ABC_TM1"/>
    <property type="match status" value="1"/>
</dbReference>
<name>A0A1H2PJK1_9BURK</name>
<gene>
    <name evidence="10" type="ORF">SAMN05216551_101389</name>
</gene>
<dbReference type="CDD" id="cd06261">
    <property type="entry name" value="TM_PBP2"/>
    <property type="match status" value="1"/>
</dbReference>